<keyword evidence="2" id="KW-1185">Reference proteome</keyword>
<dbReference type="Gene3D" id="3.30.70.1820">
    <property type="entry name" value="L1 transposable element, RRM domain"/>
    <property type="match status" value="1"/>
</dbReference>
<dbReference type="Proteomes" id="UP001295444">
    <property type="component" value="Chromosome 02"/>
</dbReference>
<sequence length="77" mass="8883">FEDSAWLLDRAHRLPRPARFSADTPKDVIARLHYYGSKEQLMTAAWKISNLPEPYQSIQIFAESGGSQLSCWFHTED</sequence>
<reference evidence="1" key="1">
    <citation type="submission" date="2022-03" db="EMBL/GenBank/DDBJ databases">
        <authorList>
            <person name="Alioto T."/>
            <person name="Alioto T."/>
            <person name="Gomez Garrido J."/>
        </authorList>
    </citation>
    <scope>NUCLEOTIDE SEQUENCE</scope>
</reference>
<evidence type="ECO:0000313" key="1">
    <source>
        <dbReference type="EMBL" id="CAH2248605.1"/>
    </source>
</evidence>
<accession>A0AAD1RCN6</accession>
<feature type="non-terminal residue" evidence="1">
    <location>
        <position position="1"/>
    </location>
</feature>
<evidence type="ECO:0000313" key="2">
    <source>
        <dbReference type="Proteomes" id="UP001295444"/>
    </source>
</evidence>
<gene>
    <name evidence="1" type="ORF">PECUL_23A023386</name>
</gene>
<feature type="non-terminal residue" evidence="1">
    <location>
        <position position="77"/>
    </location>
</feature>
<name>A0AAD1RCN6_PELCU</name>
<proteinExistence type="predicted"/>
<dbReference type="AlphaFoldDB" id="A0AAD1RCN6"/>
<protein>
    <submittedName>
        <fullName evidence="1">Uncharacterized protein</fullName>
    </submittedName>
</protein>
<dbReference type="EMBL" id="OW240913">
    <property type="protein sequence ID" value="CAH2248605.1"/>
    <property type="molecule type" value="Genomic_DNA"/>
</dbReference>
<organism evidence="1 2">
    <name type="scientific">Pelobates cultripes</name>
    <name type="common">Western spadefoot toad</name>
    <dbReference type="NCBI Taxonomy" id="61616"/>
    <lineage>
        <taxon>Eukaryota</taxon>
        <taxon>Metazoa</taxon>
        <taxon>Chordata</taxon>
        <taxon>Craniata</taxon>
        <taxon>Vertebrata</taxon>
        <taxon>Euteleostomi</taxon>
        <taxon>Amphibia</taxon>
        <taxon>Batrachia</taxon>
        <taxon>Anura</taxon>
        <taxon>Pelobatoidea</taxon>
        <taxon>Pelobatidae</taxon>
        <taxon>Pelobates</taxon>
    </lineage>
</organism>